<reference evidence="5" key="1">
    <citation type="submission" date="2016-09" db="EMBL/GenBank/DDBJ databases">
        <authorList>
            <person name="Hebert L."/>
            <person name="Moumen B."/>
        </authorList>
    </citation>
    <scope>NUCLEOTIDE SEQUENCE [LARGE SCALE GENOMIC DNA]</scope>
    <source>
        <strain evidence="5">OVI</strain>
    </source>
</reference>
<sequence length="545" mass="60358">MPGCLEVRYIGESHGVGSYTLKPAKAGDVLLQEYPVAFAKAQRQDALEPHRICGGCGMILTSLKEECRRLALLALEATTGGSSQLDERAHGSSNACEEQKYEHEAVGNRAGVTECAVEAPELAVIVSPDKLYDTFKDHEMWEHFQKGVEASDDIPEGRADSAEVRFCSMECKERCLGGRGGRFVLPLLREPPCNELQLTSGVMEAQGIEDVDKLRTPSADTIMYQSTTLTAEVAVEVWPTKAHALATLEFLAEKYNARLRLVLFILARFLSDILSTGSVAANKQFEERLGERVQEFVQHYDEGASRGLSPEQRSFLRFSWKCVCRWITLCCVNEGKVATAVAGSEDKFCEGLCSAERVCSSTAEWFPLQLYLRCFWVTDANAHMYVVVSPLYSLLSERLPILSGIYRIQSETHFGKGRGENVCENEDSNVGSGREVDRLNRQMKILQFLFQTVDPNRAHSRGVALYDAAAKINHSCAPSVRFVPTHGGVKAVVVALRDIPSGEEVRTSYIEVGAYPTNKARREFLLSSYGFNCDCPLCVTECEPT</sequence>
<dbReference type="GO" id="GO:0042799">
    <property type="term" value="F:histone H4K20 methyltransferase activity"/>
    <property type="evidence" value="ECO:0007669"/>
    <property type="project" value="TreeGrafter"/>
</dbReference>
<feature type="domain" description="SET" evidence="4">
    <location>
        <begin position="403"/>
        <end position="510"/>
    </location>
</feature>
<dbReference type="SUPFAM" id="SSF82199">
    <property type="entry name" value="SET domain"/>
    <property type="match status" value="1"/>
</dbReference>
<dbReference type="Gene3D" id="2.170.270.10">
    <property type="entry name" value="SET domain"/>
    <property type="match status" value="1"/>
</dbReference>
<proteinExistence type="predicted"/>
<dbReference type="AlphaFoldDB" id="A0A1G4IF67"/>
<dbReference type="Pfam" id="PF00856">
    <property type="entry name" value="SET"/>
    <property type="match status" value="1"/>
</dbReference>
<gene>
    <name evidence="5" type="ORF">TEOVI_000252000</name>
</gene>
<name>A0A1G4IF67_TRYEQ</name>
<dbReference type="PANTHER" id="PTHR46402">
    <property type="entry name" value="SET AND MYND DOMAIN-CONTAINING PROTEIN 5"/>
    <property type="match status" value="1"/>
</dbReference>
<evidence type="ECO:0000313" key="6">
    <source>
        <dbReference type="Proteomes" id="UP000195570"/>
    </source>
</evidence>
<keyword evidence="3" id="KW-0949">S-adenosyl-L-methionine</keyword>
<keyword evidence="1" id="KW-0489">Methyltransferase</keyword>
<evidence type="ECO:0000256" key="3">
    <source>
        <dbReference type="ARBA" id="ARBA00022691"/>
    </source>
</evidence>
<evidence type="ECO:0000256" key="2">
    <source>
        <dbReference type="ARBA" id="ARBA00022679"/>
    </source>
</evidence>
<dbReference type="GO" id="GO:0032259">
    <property type="term" value="P:methylation"/>
    <property type="evidence" value="ECO:0007669"/>
    <property type="project" value="UniProtKB-KW"/>
</dbReference>
<dbReference type="CDD" id="cd20071">
    <property type="entry name" value="SET_SMYD"/>
    <property type="match status" value="1"/>
</dbReference>
<comment type="caution">
    <text evidence="5">The sequence shown here is derived from an EMBL/GenBank/DDBJ whole genome shotgun (WGS) entry which is preliminary data.</text>
</comment>
<dbReference type="InterPro" id="IPR046341">
    <property type="entry name" value="SET_dom_sf"/>
</dbReference>
<dbReference type="RefSeq" id="XP_067081689.1">
    <property type="nucleotide sequence ID" value="XM_067225588.1"/>
</dbReference>
<evidence type="ECO:0000259" key="4">
    <source>
        <dbReference type="PROSITE" id="PS50280"/>
    </source>
</evidence>
<evidence type="ECO:0000313" key="5">
    <source>
        <dbReference type="EMBL" id="SCU70945.1"/>
    </source>
</evidence>
<dbReference type="GeneID" id="92376460"/>
<organism evidence="5 6">
    <name type="scientific">Trypanosoma equiperdum</name>
    <dbReference type="NCBI Taxonomy" id="5694"/>
    <lineage>
        <taxon>Eukaryota</taxon>
        <taxon>Discoba</taxon>
        <taxon>Euglenozoa</taxon>
        <taxon>Kinetoplastea</taxon>
        <taxon>Metakinetoplastina</taxon>
        <taxon>Trypanosomatida</taxon>
        <taxon>Trypanosomatidae</taxon>
        <taxon>Trypanosoma</taxon>
    </lineage>
</organism>
<dbReference type="PROSITE" id="PS50280">
    <property type="entry name" value="SET"/>
    <property type="match status" value="1"/>
</dbReference>
<dbReference type="Gene3D" id="1.10.220.160">
    <property type="match status" value="1"/>
</dbReference>
<dbReference type="GO" id="GO:0045814">
    <property type="term" value="P:negative regulation of gene expression, epigenetic"/>
    <property type="evidence" value="ECO:0007669"/>
    <property type="project" value="TreeGrafter"/>
</dbReference>
<evidence type="ECO:0000256" key="1">
    <source>
        <dbReference type="ARBA" id="ARBA00022603"/>
    </source>
</evidence>
<dbReference type="Proteomes" id="UP000195570">
    <property type="component" value="Unassembled WGS sequence"/>
</dbReference>
<dbReference type="InterPro" id="IPR001214">
    <property type="entry name" value="SET_dom"/>
</dbReference>
<accession>A0A1G4IF67</accession>
<dbReference type="PANTHER" id="PTHR46402:SF2">
    <property type="entry name" value="HISTONE-LYSINE N-TRIMETHYLTRANSFERASE SMYD5"/>
    <property type="match status" value="1"/>
</dbReference>
<dbReference type="EMBL" id="CZPT02001539">
    <property type="protein sequence ID" value="SCU70945.1"/>
    <property type="molecule type" value="Genomic_DNA"/>
</dbReference>
<dbReference type="VEuPathDB" id="TriTrypDB:TEOVI_000252000"/>
<keyword evidence="6" id="KW-1185">Reference proteome</keyword>
<protein>
    <submittedName>
        <fullName evidence="5">SET domain containing protein, putative</fullName>
    </submittedName>
</protein>
<keyword evidence="2" id="KW-0808">Transferase</keyword>